<comment type="caution">
    <text evidence="4">The sequence shown here is derived from an EMBL/GenBank/DDBJ whole genome shotgun (WGS) entry which is preliminary data.</text>
</comment>
<accession>A0ABY6ULS2</accession>
<proteinExistence type="predicted"/>
<evidence type="ECO:0000259" key="3">
    <source>
        <dbReference type="Pfam" id="PF00089"/>
    </source>
</evidence>
<dbReference type="InterPro" id="IPR009003">
    <property type="entry name" value="Peptidase_S1_PA"/>
</dbReference>
<feature type="signal peptide" evidence="2">
    <location>
        <begin position="1"/>
        <end position="28"/>
    </location>
</feature>
<dbReference type="Pfam" id="PF00089">
    <property type="entry name" value="Trypsin"/>
    <property type="match status" value="1"/>
</dbReference>
<keyword evidence="1" id="KW-1015">Disulfide bond</keyword>
<feature type="domain" description="Peptidase S1" evidence="3">
    <location>
        <begin position="36"/>
        <end position="92"/>
    </location>
</feature>
<organism evidence="4 5">
    <name type="scientific">Bionectria ochroleuca</name>
    <name type="common">Gliocladium roseum</name>
    <dbReference type="NCBI Taxonomy" id="29856"/>
    <lineage>
        <taxon>Eukaryota</taxon>
        <taxon>Fungi</taxon>
        <taxon>Dikarya</taxon>
        <taxon>Ascomycota</taxon>
        <taxon>Pezizomycotina</taxon>
        <taxon>Sordariomycetes</taxon>
        <taxon>Hypocreomycetidae</taxon>
        <taxon>Hypocreales</taxon>
        <taxon>Bionectriaceae</taxon>
        <taxon>Clonostachys</taxon>
    </lineage>
</organism>
<evidence type="ECO:0000256" key="2">
    <source>
        <dbReference type="SAM" id="SignalP"/>
    </source>
</evidence>
<evidence type="ECO:0000313" key="4">
    <source>
        <dbReference type="EMBL" id="VUC31187.1"/>
    </source>
</evidence>
<evidence type="ECO:0000256" key="1">
    <source>
        <dbReference type="ARBA" id="ARBA00023157"/>
    </source>
</evidence>
<keyword evidence="5" id="KW-1185">Reference proteome</keyword>
<dbReference type="Gene3D" id="2.40.10.10">
    <property type="entry name" value="Trypsin-like serine proteases"/>
    <property type="match status" value="2"/>
</dbReference>
<dbReference type="PANTHER" id="PTHR24252:SF7">
    <property type="entry name" value="HYALIN"/>
    <property type="match status" value="1"/>
</dbReference>
<dbReference type="InterPro" id="IPR043504">
    <property type="entry name" value="Peptidase_S1_PA_chymotrypsin"/>
</dbReference>
<dbReference type="InterPro" id="IPR018114">
    <property type="entry name" value="TRYPSIN_HIS"/>
</dbReference>
<sequence length="124" mass="13102">MKPKTTGQAVLLVAQAAAALGLPERAHSRDNLGINIVDGDEATLGEFPYMISLSRSTGHNCGGVLLNAYTVITAAHCVVNTATSAIRIRAGSLVSHELCLLELYDTPLLTFWFASYKAWAAGGI</sequence>
<dbReference type="Proteomes" id="UP000766486">
    <property type="component" value="Unassembled WGS sequence"/>
</dbReference>
<dbReference type="EMBL" id="CABFNS010000830">
    <property type="protein sequence ID" value="VUC31187.1"/>
    <property type="molecule type" value="Genomic_DNA"/>
</dbReference>
<gene>
    <name evidence="4" type="ORF">CLO192961_LOCUS300496</name>
</gene>
<feature type="chain" id="PRO_5047390961" description="Peptidase S1 domain-containing protein" evidence="2">
    <location>
        <begin position="29"/>
        <end position="124"/>
    </location>
</feature>
<name>A0ABY6ULS2_BIOOC</name>
<protein>
    <recommendedName>
        <fullName evidence="3">Peptidase S1 domain-containing protein</fullName>
    </recommendedName>
</protein>
<keyword evidence="2" id="KW-0732">Signal</keyword>
<dbReference type="SUPFAM" id="SSF50494">
    <property type="entry name" value="Trypsin-like serine proteases"/>
    <property type="match status" value="1"/>
</dbReference>
<dbReference type="PANTHER" id="PTHR24252">
    <property type="entry name" value="ACROSIN-RELATED"/>
    <property type="match status" value="1"/>
</dbReference>
<evidence type="ECO:0000313" key="5">
    <source>
        <dbReference type="Proteomes" id="UP000766486"/>
    </source>
</evidence>
<reference evidence="4 5" key="1">
    <citation type="submission" date="2019-06" db="EMBL/GenBank/DDBJ databases">
        <authorList>
            <person name="Broberg M."/>
        </authorList>
    </citation>
    <scope>NUCLEOTIDE SEQUENCE [LARGE SCALE GENOMIC DNA]</scope>
</reference>
<dbReference type="InterPro" id="IPR001254">
    <property type="entry name" value="Trypsin_dom"/>
</dbReference>
<dbReference type="PROSITE" id="PS00134">
    <property type="entry name" value="TRYPSIN_HIS"/>
    <property type="match status" value="1"/>
</dbReference>